<dbReference type="Gene3D" id="1.20.120.450">
    <property type="entry name" value="dinb family like domain"/>
    <property type="match status" value="1"/>
</dbReference>
<dbReference type="GO" id="GO:0046872">
    <property type="term" value="F:metal ion binding"/>
    <property type="evidence" value="ECO:0007669"/>
    <property type="project" value="InterPro"/>
</dbReference>
<keyword evidence="3" id="KW-1185">Reference proteome</keyword>
<reference evidence="2 3" key="1">
    <citation type="submission" date="2013-10" db="EMBL/GenBank/DDBJ databases">
        <authorList>
            <person name="Wang G."/>
            <person name="Zhuang W."/>
        </authorList>
    </citation>
    <scope>NUCLEOTIDE SEQUENCE [LARGE SCALE GENOMIC DNA]</scope>
    <source>
        <strain evidence="2 3">DSM 20118</strain>
    </source>
</reference>
<dbReference type="SUPFAM" id="SSF109854">
    <property type="entry name" value="DinB/YfiT-like putative metalloenzymes"/>
    <property type="match status" value="1"/>
</dbReference>
<gene>
    <name evidence="2" type="ORF">Q760_11645</name>
</gene>
<dbReference type="STRING" id="1408250.Q760_11645"/>
<evidence type="ECO:0000313" key="2">
    <source>
        <dbReference type="EMBL" id="KGM02733.1"/>
    </source>
</evidence>
<dbReference type="EMBL" id="AXNT01000037">
    <property type="protein sequence ID" value="KGM02733.1"/>
    <property type="molecule type" value="Genomic_DNA"/>
</dbReference>
<dbReference type="OrthoDB" id="8755073at2"/>
<dbReference type="AlphaFoldDB" id="A0A0A0B957"/>
<dbReference type="NCBIfam" id="TIGR03083">
    <property type="entry name" value="maleylpyruvate isomerase family mycothiol-dependent enzyme"/>
    <property type="match status" value="1"/>
</dbReference>
<organism evidence="2 3">
    <name type="scientific">Cellulomonas cellasea DSM 20118</name>
    <dbReference type="NCBI Taxonomy" id="1408250"/>
    <lineage>
        <taxon>Bacteria</taxon>
        <taxon>Bacillati</taxon>
        <taxon>Actinomycetota</taxon>
        <taxon>Actinomycetes</taxon>
        <taxon>Micrococcales</taxon>
        <taxon>Cellulomonadaceae</taxon>
        <taxon>Cellulomonas</taxon>
    </lineage>
</organism>
<protein>
    <recommendedName>
        <fullName evidence="1">Mycothiol-dependent maleylpyruvate isomerase metal-binding domain-containing protein</fullName>
    </recommendedName>
</protein>
<feature type="domain" description="Mycothiol-dependent maleylpyruvate isomerase metal-binding" evidence="1">
    <location>
        <begin position="8"/>
        <end position="128"/>
    </location>
</feature>
<name>A0A0A0B957_9CELL</name>
<dbReference type="InterPro" id="IPR024344">
    <property type="entry name" value="MDMPI_metal-binding"/>
</dbReference>
<dbReference type="NCBIfam" id="TIGR03086">
    <property type="entry name" value="TIGR03086 family metal-binding protein"/>
    <property type="match status" value="1"/>
</dbReference>
<evidence type="ECO:0000259" key="1">
    <source>
        <dbReference type="Pfam" id="PF11716"/>
    </source>
</evidence>
<comment type="caution">
    <text evidence="2">The sequence shown here is derived from an EMBL/GenBank/DDBJ whole genome shotgun (WGS) entry which is preliminary data.</text>
</comment>
<accession>A0A0A0B957</accession>
<dbReference type="Proteomes" id="UP000029833">
    <property type="component" value="Unassembled WGS sequence"/>
</dbReference>
<dbReference type="RefSeq" id="WP_052103876.1">
    <property type="nucleotide sequence ID" value="NZ_AXNT01000037.1"/>
</dbReference>
<sequence>MSNPDLLARAAEPLLRLVPTVPADRLGAPTPCSAWDVRALVEHLLLWAPALEAAGRKAAAPAASATVADLPPGGWADELVARVRRAVDAWSRPDAWEGDTALDGYTLPAGVVGGMLVGELVVHGWDLARATGHRVDWDDDVLTYLHGEVAYSAQTGREMGVYGPERTVPASASVLDRTLALTGRDPAWIPAAVSTS</sequence>
<dbReference type="InterPro" id="IPR034660">
    <property type="entry name" value="DinB/YfiT-like"/>
</dbReference>
<dbReference type="Pfam" id="PF11716">
    <property type="entry name" value="MDMPI_N"/>
    <property type="match status" value="1"/>
</dbReference>
<dbReference type="InterPro" id="IPR017520">
    <property type="entry name" value="CHP03086"/>
</dbReference>
<dbReference type="InterPro" id="IPR017517">
    <property type="entry name" value="Maleyloyr_isom"/>
</dbReference>
<evidence type="ECO:0000313" key="3">
    <source>
        <dbReference type="Proteomes" id="UP000029833"/>
    </source>
</evidence>
<proteinExistence type="predicted"/>